<feature type="region of interest" description="Disordered" evidence="2">
    <location>
        <begin position="724"/>
        <end position="756"/>
    </location>
</feature>
<proteinExistence type="predicted"/>
<feature type="region of interest" description="Disordered" evidence="2">
    <location>
        <begin position="551"/>
        <end position="660"/>
    </location>
</feature>
<name>A0A0C3C482_HEBCY</name>
<feature type="compositionally biased region" description="Basic and acidic residues" evidence="2">
    <location>
        <begin position="489"/>
        <end position="508"/>
    </location>
</feature>
<keyword evidence="4" id="KW-1185">Reference proteome</keyword>
<evidence type="ECO:0000256" key="1">
    <source>
        <dbReference type="SAM" id="Coils"/>
    </source>
</evidence>
<reference evidence="4" key="2">
    <citation type="submission" date="2015-01" db="EMBL/GenBank/DDBJ databases">
        <title>Evolutionary Origins and Diversification of the Mycorrhizal Mutualists.</title>
        <authorList>
            <consortium name="DOE Joint Genome Institute"/>
            <consortium name="Mycorrhizal Genomics Consortium"/>
            <person name="Kohler A."/>
            <person name="Kuo A."/>
            <person name="Nagy L.G."/>
            <person name="Floudas D."/>
            <person name="Copeland A."/>
            <person name="Barry K.W."/>
            <person name="Cichocki N."/>
            <person name="Veneault-Fourrey C."/>
            <person name="LaButti K."/>
            <person name="Lindquist E.A."/>
            <person name="Lipzen A."/>
            <person name="Lundell T."/>
            <person name="Morin E."/>
            <person name="Murat C."/>
            <person name="Riley R."/>
            <person name="Ohm R."/>
            <person name="Sun H."/>
            <person name="Tunlid A."/>
            <person name="Henrissat B."/>
            <person name="Grigoriev I.V."/>
            <person name="Hibbett D.S."/>
            <person name="Martin F."/>
        </authorList>
    </citation>
    <scope>NUCLEOTIDE SEQUENCE [LARGE SCALE GENOMIC DNA]</scope>
    <source>
        <strain evidence="4">h7</strain>
    </source>
</reference>
<dbReference type="HOGENOM" id="CLU_009812_0_0_1"/>
<dbReference type="Gene3D" id="1.20.58.1520">
    <property type="match status" value="1"/>
</dbReference>
<keyword evidence="1" id="KW-0175">Coiled coil</keyword>
<dbReference type="PANTHER" id="PTHR19321:SF41">
    <property type="entry name" value="FASCETTO-RELATED"/>
    <property type="match status" value="1"/>
</dbReference>
<dbReference type="OrthoDB" id="642895at2759"/>
<feature type="compositionally biased region" description="Polar residues" evidence="2">
    <location>
        <begin position="610"/>
        <end position="622"/>
    </location>
</feature>
<dbReference type="STRING" id="686832.A0A0C3C482"/>
<evidence type="ECO:0000313" key="4">
    <source>
        <dbReference type="Proteomes" id="UP000053424"/>
    </source>
</evidence>
<evidence type="ECO:0000256" key="2">
    <source>
        <dbReference type="SAM" id="MobiDB-lite"/>
    </source>
</evidence>
<feature type="coiled-coil region" evidence="1">
    <location>
        <begin position="372"/>
        <end position="399"/>
    </location>
</feature>
<evidence type="ECO:0008006" key="5">
    <source>
        <dbReference type="Google" id="ProtNLM"/>
    </source>
</evidence>
<sequence>MTTPSTATTLTSLLNSLHTHLQSQTQLLPTLHAQLGLPPSALEDELKALQQQLVQSVELQIGRRRKEVDEWNDKCTEIENQCVRYTKALGGNIKATGSSLGELRKEHALPRRYDMISEHQEKLRQVYHTKLEQLNTLSNRLNALSRTLGSDYFSQDILEPLAAAGETAYDSGANRDVTPERFMKLEKELVRGKAEINKRLHQLSTTFVQIDWLHAELGITAPPLDDPPPFGASSSLAQSTMSSSNASTCVDPFIASTPTPVSRSSSATLLFREDVMAAPEYEYQQTFARFVARMEEVDPDTLPPNPPIPVGLENVEPTQGLLAWAANLQASLEDTKRRRESHIQAMYDQLEGLWRRLGVADADMDTFVENHRGSTEETIQEYEEELERMLELKRERMGAFVESAREEIVRLWNDLLIGEEEQADFAPFADDEFTEELLTIHEDEIKRLKDERRIKAPLLAAIKKYFEICEEEKELAAAASDQSRLTGRGPRDPGRLLREEKMRKRVSKEKPRLEQDLLVSIPAWEQEAGRPFLVHGESIMQLLMETVSAADQENKRKQPRAGSVPARATTPVNSSHGYVPGVKTGVVTPAVRTSSQVTSQSVPNKRQRLGENSSSATPTYSSGARAPLGAHRGGNGPSGIARAVSPTKIPSKTPGSSLPRPAALAMVMPKPGTQHHALGHGRVPSSVIYSAGVSGVNSYSTGTRSTSSSLGYGRTLSGAYSKATAVSGPTQMKKATRARRESFKPRPSMDIGASVGVGGGRWGGGYTVKEEDEY</sequence>
<reference evidence="3 4" key="1">
    <citation type="submission" date="2014-04" db="EMBL/GenBank/DDBJ databases">
        <authorList>
            <consortium name="DOE Joint Genome Institute"/>
            <person name="Kuo A."/>
            <person name="Gay G."/>
            <person name="Dore J."/>
            <person name="Kohler A."/>
            <person name="Nagy L.G."/>
            <person name="Floudas D."/>
            <person name="Copeland A."/>
            <person name="Barry K.W."/>
            <person name="Cichocki N."/>
            <person name="Veneault-Fourrey C."/>
            <person name="LaButti K."/>
            <person name="Lindquist E.A."/>
            <person name="Lipzen A."/>
            <person name="Lundell T."/>
            <person name="Morin E."/>
            <person name="Murat C."/>
            <person name="Sun H."/>
            <person name="Tunlid A."/>
            <person name="Henrissat B."/>
            <person name="Grigoriev I.V."/>
            <person name="Hibbett D.S."/>
            <person name="Martin F."/>
            <person name="Nordberg H.P."/>
            <person name="Cantor M.N."/>
            <person name="Hua S.X."/>
        </authorList>
    </citation>
    <scope>NUCLEOTIDE SEQUENCE [LARGE SCALE GENOMIC DNA]</scope>
    <source>
        <strain evidence="4">h7</strain>
    </source>
</reference>
<dbReference type="Proteomes" id="UP000053424">
    <property type="component" value="Unassembled WGS sequence"/>
</dbReference>
<dbReference type="InterPro" id="IPR007145">
    <property type="entry name" value="MAP65_Ase1_PRC1"/>
</dbReference>
<dbReference type="PANTHER" id="PTHR19321">
    <property type="entry name" value="PROTEIN REGULATOR OF CYTOKINESIS 1 PRC1-RELATED"/>
    <property type="match status" value="1"/>
</dbReference>
<dbReference type="GO" id="GO:0005737">
    <property type="term" value="C:cytoplasm"/>
    <property type="evidence" value="ECO:0007669"/>
    <property type="project" value="TreeGrafter"/>
</dbReference>
<dbReference type="AlphaFoldDB" id="A0A0C3C482"/>
<feature type="region of interest" description="Disordered" evidence="2">
    <location>
        <begin position="477"/>
        <end position="508"/>
    </location>
</feature>
<gene>
    <name evidence="3" type="ORF">M413DRAFT_434485</name>
</gene>
<dbReference type="GO" id="GO:1990023">
    <property type="term" value="C:mitotic spindle midzone"/>
    <property type="evidence" value="ECO:0007669"/>
    <property type="project" value="TreeGrafter"/>
</dbReference>
<accession>A0A0C3C482</accession>
<dbReference type="EMBL" id="KN831775">
    <property type="protein sequence ID" value="KIM43660.1"/>
    <property type="molecule type" value="Genomic_DNA"/>
</dbReference>
<organism evidence="3 4">
    <name type="scientific">Hebeloma cylindrosporum</name>
    <dbReference type="NCBI Taxonomy" id="76867"/>
    <lineage>
        <taxon>Eukaryota</taxon>
        <taxon>Fungi</taxon>
        <taxon>Dikarya</taxon>
        <taxon>Basidiomycota</taxon>
        <taxon>Agaricomycotina</taxon>
        <taxon>Agaricomycetes</taxon>
        <taxon>Agaricomycetidae</taxon>
        <taxon>Agaricales</taxon>
        <taxon>Agaricineae</taxon>
        <taxon>Hymenogastraceae</taxon>
        <taxon>Hebeloma</taxon>
    </lineage>
</organism>
<protein>
    <recommendedName>
        <fullName evidence="5">Microtubule associated protein</fullName>
    </recommendedName>
</protein>
<evidence type="ECO:0000313" key="3">
    <source>
        <dbReference type="EMBL" id="KIM43660.1"/>
    </source>
</evidence>
<dbReference type="GO" id="GO:0051256">
    <property type="term" value="P:mitotic spindle midzone assembly"/>
    <property type="evidence" value="ECO:0007669"/>
    <property type="project" value="TreeGrafter"/>
</dbReference>
<dbReference type="GO" id="GO:0008017">
    <property type="term" value="F:microtubule binding"/>
    <property type="evidence" value="ECO:0007669"/>
    <property type="project" value="InterPro"/>
</dbReference>
<feature type="compositionally biased region" description="Low complexity" evidence="2">
    <location>
        <begin position="593"/>
        <end position="602"/>
    </location>
</feature>
<dbReference type="Pfam" id="PF03999">
    <property type="entry name" value="MAP65_ASE1"/>
    <property type="match status" value="1"/>
</dbReference>